<dbReference type="GO" id="GO:0005829">
    <property type="term" value="C:cytosol"/>
    <property type="evidence" value="ECO:0007669"/>
    <property type="project" value="TreeGrafter"/>
</dbReference>
<reference evidence="1" key="2">
    <citation type="submission" date="2020-09" db="EMBL/GenBank/DDBJ databases">
        <authorList>
            <person name="Sun Q."/>
            <person name="Zhou Y."/>
        </authorList>
    </citation>
    <scope>NUCLEOTIDE SEQUENCE</scope>
    <source>
        <strain evidence="1">CGMCC 1.15178</strain>
    </source>
</reference>
<dbReference type="RefSeq" id="WP_188988186.1">
    <property type="nucleotide sequence ID" value="NZ_BMHP01000001.1"/>
</dbReference>
<comment type="caution">
    <text evidence="1">The sequence shown here is derived from an EMBL/GenBank/DDBJ whole genome shotgun (WGS) entry which is preliminary data.</text>
</comment>
<dbReference type="Pfam" id="PF04074">
    <property type="entry name" value="DUF386"/>
    <property type="match status" value="1"/>
</dbReference>
<keyword evidence="2" id="KW-1185">Reference proteome</keyword>
<protein>
    <recommendedName>
        <fullName evidence="3">YhcH/YjgK/YiaL family protein</fullName>
    </recommendedName>
</protein>
<reference evidence="1" key="1">
    <citation type="journal article" date="2014" name="Int. J. Syst. Evol. Microbiol.">
        <title>Complete genome sequence of Corynebacterium casei LMG S-19264T (=DSM 44701T), isolated from a smear-ripened cheese.</title>
        <authorList>
            <consortium name="US DOE Joint Genome Institute (JGI-PGF)"/>
            <person name="Walter F."/>
            <person name="Albersmeier A."/>
            <person name="Kalinowski J."/>
            <person name="Ruckert C."/>
        </authorList>
    </citation>
    <scope>NUCLEOTIDE SEQUENCE</scope>
    <source>
        <strain evidence="1">CGMCC 1.15178</strain>
    </source>
</reference>
<evidence type="ECO:0008006" key="3">
    <source>
        <dbReference type="Google" id="ProtNLM"/>
    </source>
</evidence>
<dbReference type="AlphaFoldDB" id="A0A916YJP5"/>
<accession>A0A916YJP5</accession>
<dbReference type="Gene3D" id="2.60.120.370">
    <property type="entry name" value="YhcH/YjgK/YiaL"/>
    <property type="match status" value="1"/>
</dbReference>
<dbReference type="InterPro" id="IPR004375">
    <property type="entry name" value="NanQ/TabA/YiaL"/>
</dbReference>
<gene>
    <name evidence="1" type="ORF">GCM10010911_01500</name>
</gene>
<organism evidence="1 2">
    <name type="scientific">Paenibacillus nasutitermitis</name>
    <dbReference type="NCBI Taxonomy" id="1652958"/>
    <lineage>
        <taxon>Bacteria</taxon>
        <taxon>Bacillati</taxon>
        <taxon>Bacillota</taxon>
        <taxon>Bacilli</taxon>
        <taxon>Bacillales</taxon>
        <taxon>Paenibacillaceae</taxon>
        <taxon>Paenibacillus</taxon>
    </lineage>
</organism>
<dbReference type="PANTHER" id="PTHR34986:SF1">
    <property type="entry name" value="PROTEIN YIAL"/>
    <property type="match status" value="1"/>
</dbReference>
<dbReference type="InterPro" id="IPR037012">
    <property type="entry name" value="NanQ/TabA/YiaL_sf"/>
</dbReference>
<dbReference type="NCBIfam" id="TIGR00022">
    <property type="entry name" value="YhcH/YjgK/YiaL family protein"/>
    <property type="match status" value="1"/>
</dbReference>
<sequence length="156" mass="17813">MIVGSMEHWASRRKFAHPVLRKAIDYLAKTDLGMLEVGKYPIWGGDMFALVMEIKTKGIADQPAEKHENFLDIHYLLQGKETIGWKMQDDNCKPCQSYNPEEDFALFAGLEEESLVKLKPGMFMVLFPEDIHRPGLTEAASSDVRKVVVKINRNLF</sequence>
<proteinExistence type="predicted"/>
<evidence type="ECO:0000313" key="1">
    <source>
        <dbReference type="EMBL" id="GGD47682.1"/>
    </source>
</evidence>
<dbReference type="PANTHER" id="PTHR34986">
    <property type="entry name" value="EVOLVED BETA-GALACTOSIDASE SUBUNIT BETA"/>
    <property type="match status" value="1"/>
</dbReference>
<dbReference type="SUPFAM" id="SSF51197">
    <property type="entry name" value="Clavaminate synthase-like"/>
    <property type="match status" value="1"/>
</dbReference>
<evidence type="ECO:0000313" key="2">
    <source>
        <dbReference type="Proteomes" id="UP000612456"/>
    </source>
</evidence>
<name>A0A916YJP5_9BACL</name>
<dbReference type="Proteomes" id="UP000612456">
    <property type="component" value="Unassembled WGS sequence"/>
</dbReference>
<dbReference type="EMBL" id="BMHP01000001">
    <property type="protein sequence ID" value="GGD47682.1"/>
    <property type="molecule type" value="Genomic_DNA"/>
</dbReference>